<proteinExistence type="predicted"/>
<dbReference type="EMBL" id="UINC01092775">
    <property type="protein sequence ID" value="SVC46641.1"/>
    <property type="molecule type" value="Genomic_DNA"/>
</dbReference>
<dbReference type="Pfam" id="PF06155">
    <property type="entry name" value="GBBH-like_N"/>
    <property type="match status" value="1"/>
</dbReference>
<keyword evidence="2" id="KW-0408">Iron</keyword>
<dbReference type="GO" id="GO:0046872">
    <property type="term" value="F:metal ion binding"/>
    <property type="evidence" value="ECO:0007669"/>
    <property type="project" value="UniProtKB-KW"/>
</dbReference>
<reference evidence="4" key="1">
    <citation type="submission" date="2018-05" db="EMBL/GenBank/DDBJ databases">
        <authorList>
            <person name="Lanie J.A."/>
            <person name="Ng W.-L."/>
            <person name="Kazmierczak K.M."/>
            <person name="Andrzejewski T.M."/>
            <person name="Davidsen T.M."/>
            <person name="Wayne K.J."/>
            <person name="Tettelin H."/>
            <person name="Glass J.I."/>
            <person name="Rusch D."/>
            <person name="Podicherti R."/>
            <person name="Tsui H.-C.T."/>
            <person name="Winkler M.E."/>
        </authorList>
    </citation>
    <scope>NUCLEOTIDE SEQUENCE</scope>
</reference>
<dbReference type="InterPro" id="IPR038492">
    <property type="entry name" value="GBBH-like_N_sf"/>
</dbReference>
<dbReference type="InterPro" id="IPR010376">
    <property type="entry name" value="GBBH-like_N"/>
</dbReference>
<dbReference type="AlphaFoldDB" id="A0A382MH94"/>
<dbReference type="PANTHER" id="PTHR35303">
    <property type="entry name" value="OS02G0197800 PROTEIN"/>
    <property type="match status" value="1"/>
</dbReference>
<organism evidence="4">
    <name type="scientific">marine metagenome</name>
    <dbReference type="NCBI Taxonomy" id="408172"/>
    <lineage>
        <taxon>unclassified sequences</taxon>
        <taxon>metagenomes</taxon>
        <taxon>ecological metagenomes</taxon>
    </lineage>
</organism>
<evidence type="ECO:0000313" key="4">
    <source>
        <dbReference type="EMBL" id="SVC46641.1"/>
    </source>
</evidence>
<evidence type="ECO:0000256" key="2">
    <source>
        <dbReference type="ARBA" id="ARBA00023004"/>
    </source>
</evidence>
<evidence type="ECO:0000256" key="1">
    <source>
        <dbReference type="ARBA" id="ARBA00022723"/>
    </source>
</evidence>
<keyword evidence="1" id="KW-0479">Metal-binding</keyword>
<name>A0A382MH94_9ZZZZ</name>
<feature type="domain" description="Gamma-butyrobetaine hydroxylase-like N-terminal" evidence="3">
    <location>
        <begin position="7"/>
        <end position="90"/>
    </location>
</feature>
<protein>
    <recommendedName>
        <fullName evidence="3">Gamma-butyrobetaine hydroxylase-like N-terminal domain-containing protein</fullName>
    </recommendedName>
</protein>
<evidence type="ECO:0000259" key="3">
    <source>
        <dbReference type="Pfam" id="PF06155"/>
    </source>
</evidence>
<dbReference type="Gene3D" id="3.30.2020.30">
    <property type="match status" value="1"/>
</dbReference>
<gene>
    <name evidence="4" type="ORF">METZ01_LOCUS299495</name>
</gene>
<sequence length="103" mass="11827">MDTVISVQLNQSDVLIEWSDGHKCSNIARDLRLNCQCAECVEEWSHKKLLDPISVPNDLVAEDFMHVGKYAIQFLWSDGHYTGIYPFDLLSTLCNCKDKKIKH</sequence>
<accession>A0A382MH94</accession>